<comment type="similarity">
    <text evidence="2">Belongs to the bacterial solute-binding protein 1 family.</text>
</comment>
<comment type="subcellular location">
    <subcellularLocation>
        <location evidence="1">Periplasm</location>
    </subcellularLocation>
</comment>
<organism evidence="5 6">
    <name type="scientific">Agrobacterium tumefaciens</name>
    <dbReference type="NCBI Taxonomy" id="358"/>
    <lineage>
        <taxon>Bacteria</taxon>
        <taxon>Pseudomonadati</taxon>
        <taxon>Pseudomonadota</taxon>
        <taxon>Alphaproteobacteria</taxon>
        <taxon>Hyphomicrobiales</taxon>
        <taxon>Rhizobiaceae</taxon>
        <taxon>Rhizobium/Agrobacterium group</taxon>
        <taxon>Agrobacterium</taxon>
        <taxon>Agrobacterium tumefaciens complex</taxon>
    </lineage>
</organism>
<feature type="chain" id="PRO_5042459545" evidence="4">
    <location>
        <begin position="30"/>
        <end position="424"/>
    </location>
</feature>
<proteinExistence type="inferred from homology"/>
<dbReference type="PANTHER" id="PTHR43649">
    <property type="entry name" value="ARABINOSE-BINDING PROTEIN-RELATED"/>
    <property type="match status" value="1"/>
</dbReference>
<dbReference type="RefSeq" id="WP_076846096.1">
    <property type="nucleotide sequence ID" value="NZ_CP049217.1"/>
</dbReference>
<evidence type="ECO:0000256" key="3">
    <source>
        <dbReference type="ARBA" id="ARBA00022764"/>
    </source>
</evidence>
<evidence type="ECO:0000256" key="4">
    <source>
        <dbReference type="SAM" id="SignalP"/>
    </source>
</evidence>
<dbReference type="Proteomes" id="UP000663946">
    <property type="component" value="Chromosome 2"/>
</dbReference>
<sequence length="424" mass="46026">MKKTTMTRTMAMLAGAAYLATVAAPAAGAAELRMSWWGGESRHVATQKAIAACGEKYGHTVKGEFTGFDGYLEKLTTQMAGKTEADIVQVNWPWLPLFSKNGEGFADLRQLKPLDLSQWAETDLEAGSMNGVLQGLSVSTTGRVFFFNATTFEKAGVEIPKTWDEFFAATKTIKEKLGKDHYTFNAVKETAQLLVTLAVVQKTGKDLVDRKTNRVAWTPEELAEGISFVGKLVETGSIRSQKEEAADGNVNLYEKPSWSEGRIAGSYEWDSTYSKYADPLKDGQVLKPVPMLKLADAVTEGVYRKPSMVFSISKNSKNPEAAAQILNCLLNEPEGIDALGTSRGLPASKAAAQRLGDKGEPEVRAANAIVMAASGPVVSPFNEHPEIRSGFIDTLEEYAYGQLTAEEAAEQIIDTTNDVLAKFD</sequence>
<accession>A0AAJ4TCL3</accession>
<evidence type="ECO:0000313" key="5">
    <source>
        <dbReference type="EMBL" id="QTG16094.1"/>
    </source>
</evidence>
<gene>
    <name evidence="5" type="ORF">G6M86_22910</name>
</gene>
<feature type="signal peptide" evidence="4">
    <location>
        <begin position="1"/>
        <end position="29"/>
    </location>
</feature>
<keyword evidence="4" id="KW-0732">Signal</keyword>
<dbReference type="EMBL" id="CP049217">
    <property type="protein sequence ID" value="QTG16094.1"/>
    <property type="molecule type" value="Genomic_DNA"/>
</dbReference>
<dbReference type="Pfam" id="PF01547">
    <property type="entry name" value="SBP_bac_1"/>
    <property type="match status" value="1"/>
</dbReference>
<evidence type="ECO:0000256" key="1">
    <source>
        <dbReference type="ARBA" id="ARBA00004418"/>
    </source>
</evidence>
<dbReference type="InterPro" id="IPR006059">
    <property type="entry name" value="SBP"/>
</dbReference>
<dbReference type="PANTHER" id="PTHR43649:SF11">
    <property type="entry name" value="ABC TRANSPORTER SUBSTRATE-BINDING PROTEIN YESO-RELATED"/>
    <property type="match status" value="1"/>
</dbReference>
<dbReference type="GO" id="GO:0042597">
    <property type="term" value="C:periplasmic space"/>
    <property type="evidence" value="ECO:0007669"/>
    <property type="project" value="UniProtKB-SubCell"/>
</dbReference>
<dbReference type="SUPFAM" id="SSF53850">
    <property type="entry name" value="Periplasmic binding protein-like II"/>
    <property type="match status" value="1"/>
</dbReference>
<keyword evidence="3" id="KW-0574">Periplasm</keyword>
<evidence type="ECO:0000313" key="6">
    <source>
        <dbReference type="Proteomes" id="UP000663946"/>
    </source>
</evidence>
<protein>
    <submittedName>
        <fullName evidence="5">Carbohydrate ABC transporter substrate-binding protein</fullName>
    </submittedName>
</protein>
<evidence type="ECO:0000256" key="2">
    <source>
        <dbReference type="ARBA" id="ARBA00008520"/>
    </source>
</evidence>
<reference evidence="5" key="1">
    <citation type="submission" date="2020-02" db="EMBL/GenBank/DDBJ databases">
        <title>Unexpected conservation and global transmission of agrobacterial virulence plasmids.</title>
        <authorList>
            <person name="Weisberg A.J."/>
            <person name="Davis E.W. II"/>
            <person name="Tabima J.R."/>
            <person name="Belcher M.S."/>
            <person name="Miller M."/>
            <person name="Kuo C.-H."/>
            <person name="Loper J.E."/>
            <person name="Grunwald N.J."/>
            <person name="Putnam M.L."/>
            <person name="Chang J.H."/>
        </authorList>
    </citation>
    <scope>NUCLEOTIDE SEQUENCE</scope>
    <source>
        <strain evidence="5">Q15/94</strain>
    </source>
</reference>
<name>A0AAJ4TCL3_AGRTU</name>
<dbReference type="InterPro" id="IPR050490">
    <property type="entry name" value="Bact_solute-bd_prot1"/>
</dbReference>
<dbReference type="AlphaFoldDB" id="A0AAJ4TCL3"/>
<dbReference type="Gene3D" id="3.40.190.10">
    <property type="entry name" value="Periplasmic binding protein-like II"/>
    <property type="match status" value="2"/>
</dbReference>